<dbReference type="AlphaFoldDB" id="A0A1J8QDQ5"/>
<organism evidence="2 3">
    <name type="scientific">Rhizopogon vesiculosus</name>
    <dbReference type="NCBI Taxonomy" id="180088"/>
    <lineage>
        <taxon>Eukaryota</taxon>
        <taxon>Fungi</taxon>
        <taxon>Dikarya</taxon>
        <taxon>Basidiomycota</taxon>
        <taxon>Agaricomycotina</taxon>
        <taxon>Agaricomycetes</taxon>
        <taxon>Agaricomycetidae</taxon>
        <taxon>Boletales</taxon>
        <taxon>Suillineae</taxon>
        <taxon>Rhizopogonaceae</taxon>
        <taxon>Rhizopogon</taxon>
    </lineage>
</organism>
<dbReference type="EMBL" id="LVVM01001188">
    <property type="protein sequence ID" value="OJA19085.1"/>
    <property type="molecule type" value="Genomic_DNA"/>
</dbReference>
<proteinExistence type="predicted"/>
<dbReference type="OrthoDB" id="2656550at2759"/>
<evidence type="ECO:0000313" key="3">
    <source>
        <dbReference type="Proteomes" id="UP000183567"/>
    </source>
</evidence>
<dbReference type="Proteomes" id="UP000183567">
    <property type="component" value="Unassembled WGS sequence"/>
</dbReference>
<reference evidence="2 3" key="1">
    <citation type="submission" date="2016-03" db="EMBL/GenBank/DDBJ databases">
        <title>Comparative genomics of the ectomycorrhizal sister species Rhizopogon vinicolor and Rhizopogon vesiculosus (Basidiomycota: Boletales) reveals a divergence of the mating type B locus.</title>
        <authorList>
            <person name="Mujic A.B."/>
            <person name="Kuo A."/>
            <person name="Tritt A."/>
            <person name="Lipzen A."/>
            <person name="Chen C."/>
            <person name="Johnson J."/>
            <person name="Sharma A."/>
            <person name="Barry K."/>
            <person name="Grigoriev I.V."/>
            <person name="Spatafora J.W."/>
        </authorList>
    </citation>
    <scope>NUCLEOTIDE SEQUENCE [LARGE SCALE GENOMIC DNA]</scope>
    <source>
        <strain evidence="2 3">AM-OR11-056</strain>
    </source>
</reference>
<sequence>MSYFTPPCNSNVNRRGQPQSTSYSTSPQPPSGGGYAQSTPPVRQGGFIPPPVGATRTSGQTILQCSRCREILPPGKDHYTHLLGCGAAEILTKGFTPYEYPPRQNHPGHQR</sequence>
<evidence type="ECO:0000313" key="2">
    <source>
        <dbReference type="EMBL" id="OJA19085.1"/>
    </source>
</evidence>
<protein>
    <submittedName>
        <fullName evidence="2">Uncharacterized protein</fullName>
    </submittedName>
</protein>
<feature type="compositionally biased region" description="Low complexity" evidence="1">
    <location>
        <begin position="16"/>
        <end position="26"/>
    </location>
</feature>
<feature type="region of interest" description="Disordered" evidence="1">
    <location>
        <begin position="1"/>
        <end position="58"/>
    </location>
</feature>
<evidence type="ECO:0000256" key="1">
    <source>
        <dbReference type="SAM" id="MobiDB-lite"/>
    </source>
</evidence>
<name>A0A1J8QDQ5_9AGAM</name>
<gene>
    <name evidence="2" type="ORF">AZE42_03735</name>
</gene>
<comment type="caution">
    <text evidence="2">The sequence shown here is derived from an EMBL/GenBank/DDBJ whole genome shotgun (WGS) entry which is preliminary data.</text>
</comment>
<keyword evidence="3" id="KW-1185">Reference proteome</keyword>
<accession>A0A1J8QDQ5</accession>